<organism evidence="1 2">
    <name type="scientific">Diphasiastrum complanatum</name>
    <name type="common">Issler's clubmoss</name>
    <name type="synonym">Lycopodium complanatum</name>
    <dbReference type="NCBI Taxonomy" id="34168"/>
    <lineage>
        <taxon>Eukaryota</taxon>
        <taxon>Viridiplantae</taxon>
        <taxon>Streptophyta</taxon>
        <taxon>Embryophyta</taxon>
        <taxon>Tracheophyta</taxon>
        <taxon>Lycopodiopsida</taxon>
        <taxon>Lycopodiales</taxon>
        <taxon>Lycopodiaceae</taxon>
        <taxon>Lycopodioideae</taxon>
        <taxon>Diphasiastrum</taxon>
    </lineage>
</organism>
<comment type="caution">
    <text evidence="1">The sequence shown here is derived from an EMBL/GenBank/DDBJ whole genome shotgun (WGS) entry which is preliminary data.</text>
</comment>
<proteinExistence type="predicted"/>
<evidence type="ECO:0000313" key="2">
    <source>
        <dbReference type="Proteomes" id="UP001162992"/>
    </source>
</evidence>
<dbReference type="EMBL" id="CM055114">
    <property type="protein sequence ID" value="KAJ7514161.1"/>
    <property type="molecule type" value="Genomic_DNA"/>
</dbReference>
<evidence type="ECO:0000313" key="1">
    <source>
        <dbReference type="EMBL" id="KAJ7514161.1"/>
    </source>
</evidence>
<sequence>MDKLLQLEAAEVRFEFELGKKIVGSVSFRNVMHTMPVAFHVKATRPHLYFLNPSIGIVPPLGEATISVTLRKQKQLPEDFPLTDHRFVVQSMVVPGILACASVLLRHMFKKRRNIVFVDESLRAVFIGGQILRHAVARRSVATVREVLARGTDANSADEGAETALHVASRQGNCAMIAELLIAGAKVNAKSKIGETPLLYATACNHPDVVDLLLCSGADPEAGLPLLVAAGQGNEKTCRALLEAGASVDARDRAGSTVLHHAVAGKSLPIVQLLLDRGADPNARSSNGNTPILQAVDNGCLPIVGLLVQHSGSHKPATEHAQTTLADASTNKATREKAGRTLLHQASKSLPLVQLLLDCGSDPNARSRDGSTLMLQTVTKDSLPITGLLDQPSGVNKPTTELGQTTGVDATTKEATTEEYVETASTKKEEPPTWIDETTSITTSIEQAKIASTKGAQPTGILDAFFLDESLLEGARSGNLAMVKLCMARGVVLDTGDQHGWTALHIAATKGHMEIVQLLVAGGAGLNSRDIEGYTPLHCAAEAGHTEIVRFLVEKGANLSSITNKGMAPRHVAAVMEYGSVLTLLLRKETSLCISDWSGTRKSIQKHDLALFMMESTYQVSERAAMT</sequence>
<reference evidence="2" key="1">
    <citation type="journal article" date="2024" name="Proc. Natl. Acad. Sci. U.S.A.">
        <title>Extraordinary preservation of gene collinearity over three hundred million years revealed in homosporous lycophytes.</title>
        <authorList>
            <person name="Li C."/>
            <person name="Wickell D."/>
            <person name="Kuo L.Y."/>
            <person name="Chen X."/>
            <person name="Nie B."/>
            <person name="Liao X."/>
            <person name="Peng D."/>
            <person name="Ji J."/>
            <person name="Jenkins J."/>
            <person name="Williams M."/>
            <person name="Shu S."/>
            <person name="Plott C."/>
            <person name="Barry K."/>
            <person name="Rajasekar S."/>
            <person name="Grimwood J."/>
            <person name="Han X."/>
            <person name="Sun S."/>
            <person name="Hou Z."/>
            <person name="He W."/>
            <person name="Dai G."/>
            <person name="Sun C."/>
            <person name="Schmutz J."/>
            <person name="Leebens-Mack J.H."/>
            <person name="Li F.W."/>
            <person name="Wang L."/>
        </authorList>
    </citation>
    <scope>NUCLEOTIDE SEQUENCE [LARGE SCALE GENOMIC DNA]</scope>
    <source>
        <strain evidence="2">cv. PW_Plant_1</strain>
    </source>
</reference>
<gene>
    <name evidence="1" type="ORF">O6H91_23G031100</name>
</gene>
<dbReference type="Proteomes" id="UP001162992">
    <property type="component" value="Chromosome 23"/>
</dbReference>
<accession>A0ACC2A9R2</accession>
<protein>
    <submittedName>
        <fullName evidence="1">Uncharacterized protein</fullName>
    </submittedName>
</protein>
<name>A0ACC2A9R2_DIPCM</name>
<keyword evidence="2" id="KW-1185">Reference proteome</keyword>